<dbReference type="PANTHER" id="PTHR31157:SF1">
    <property type="entry name" value="SCP DOMAIN-CONTAINING PROTEIN"/>
    <property type="match status" value="1"/>
</dbReference>
<feature type="domain" description="SCP" evidence="2">
    <location>
        <begin position="37"/>
        <end position="143"/>
    </location>
</feature>
<dbReference type="AlphaFoldDB" id="A0A0S2M2M2"/>
<dbReference type="EMBL" id="CP013200">
    <property type="protein sequence ID" value="ALO68042.1"/>
    <property type="molecule type" value="Genomic_DNA"/>
</dbReference>
<proteinExistence type="predicted"/>
<evidence type="ECO:0000256" key="1">
    <source>
        <dbReference type="SAM" id="MobiDB-lite"/>
    </source>
</evidence>
<dbReference type="PANTHER" id="PTHR31157">
    <property type="entry name" value="SCP DOMAIN-CONTAINING PROTEIN"/>
    <property type="match status" value="1"/>
</dbReference>
<dbReference type="Pfam" id="PF00188">
    <property type="entry name" value="CAP"/>
    <property type="match status" value="1"/>
</dbReference>
<protein>
    <recommendedName>
        <fullName evidence="2">SCP domain-containing protein</fullName>
    </recommendedName>
</protein>
<dbReference type="CDD" id="cd05379">
    <property type="entry name" value="CAP_bacterial"/>
    <property type="match status" value="1"/>
</dbReference>
<accession>A0A0S2M2M2</accession>
<name>A0A0S2M2M2_9MICC</name>
<dbReference type="InterPro" id="IPR014044">
    <property type="entry name" value="CAP_dom"/>
</dbReference>
<evidence type="ECO:0000313" key="4">
    <source>
        <dbReference type="Proteomes" id="UP000059574"/>
    </source>
</evidence>
<reference evidence="4" key="1">
    <citation type="submission" date="2015-11" db="EMBL/GenBank/DDBJ databases">
        <authorList>
            <person name="Kumar R."/>
            <person name="Singh D."/>
            <person name="Swarnkar M.K."/>
            <person name="Singh A.K."/>
            <person name="Kumar S."/>
        </authorList>
    </citation>
    <scope>NUCLEOTIDE SEQUENCE [LARGE SCALE GENOMIC DNA]</scope>
    <source>
        <strain evidence="4">ERGS4:06</strain>
    </source>
</reference>
<evidence type="ECO:0000313" key="3">
    <source>
        <dbReference type="EMBL" id="ALO68042.1"/>
    </source>
</evidence>
<sequence length="191" mass="20284">MTADPAAAKPAKSPVARALAGFYVPNANDVFVAKVLARANVYRAQNGAAPLVLNTAISTGSQEWVLKLNGQINADTLDTAKLHRPDYGTSILPAGFDTYSEIIGINNTAEQIVDWWMNSPGHRAALMDKRFTDFGLGYVKTTKAGWSGMTVVAGNLARYPATPEPTPAPTVPATAKPTPAPTTQHRRLAPS</sequence>
<dbReference type="InterPro" id="IPR035940">
    <property type="entry name" value="CAP_sf"/>
</dbReference>
<dbReference type="SUPFAM" id="SSF55797">
    <property type="entry name" value="PR-1-like"/>
    <property type="match status" value="1"/>
</dbReference>
<gene>
    <name evidence="3" type="ORF">AS189_18065</name>
</gene>
<dbReference type="Proteomes" id="UP000059574">
    <property type="component" value="Chromosome"/>
</dbReference>
<feature type="compositionally biased region" description="Low complexity" evidence="1">
    <location>
        <begin position="171"/>
        <end position="183"/>
    </location>
</feature>
<dbReference type="Gene3D" id="3.40.33.10">
    <property type="entry name" value="CAP"/>
    <property type="match status" value="1"/>
</dbReference>
<evidence type="ECO:0000259" key="2">
    <source>
        <dbReference type="Pfam" id="PF00188"/>
    </source>
</evidence>
<feature type="region of interest" description="Disordered" evidence="1">
    <location>
        <begin position="161"/>
        <end position="191"/>
    </location>
</feature>
<organism evidence="3 4">
    <name type="scientific">Arthrobacter alpinus</name>
    <dbReference type="NCBI Taxonomy" id="656366"/>
    <lineage>
        <taxon>Bacteria</taxon>
        <taxon>Bacillati</taxon>
        <taxon>Actinomycetota</taxon>
        <taxon>Actinomycetes</taxon>
        <taxon>Micrococcales</taxon>
        <taxon>Micrococcaceae</taxon>
        <taxon>Arthrobacter</taxon>
    </lineage>
</organism>
<reference evidence="3 4" key="2">
    <citation type="journal article" date="2016" name="J. Biotechnol.">
        <title>Complete genome sequence of Arthrobacter alpinus ERGS4:06, a yellow pigmented bacterium tolerant to cold and radiations isolated from Sikkim Himalaya.</title>
        <authorList>
            <person name="Kumar R."/>
            <person name="Singh D."/>
            <person name="Swarnkar M.K."/>
            <person name="Singh A.K."/>
            <person name="Kumar S."/>
        </authorList>
    </citation>
    <scope>NUCLEOTIDE SEQUENCE [LARGE SCALE GENOMIC DNA]</scope>
    <source>
        <strain evidence="3 4">ERGS4:06</strain>
    </source>
</reference>